<comment type="caution">
    <text evidence="5">The sequence shown here is derived from an EMBL/GenBank/DDBJ whole genome shotgun (WGS) entry which is preliminary data.</text>
</comment>
<evidence type="ECO:0000256" key="3">
    <source>
        <dbReference type="ARBA" id="ARBA00023163"/>
    </source>
</evidence>
<protein>
    <submittedName>
        <fullName evidence="5">GntR family transcriptional regulator</fullName>
    </submittedName>
</protein>
<dbReference type="GO" id="GO:0003677">
    <property type="term" value="F:DNA binding"/>
    <property type="evidence" value="ECO:0007669"/>
    <property type="project" value="UniProtKB-KW"/>
</dbReference>
<evidence type="ECO:0000256" key="1">
    <source>
        <dbReference type="ARBA" id="ARBA00023015"/>
    </source>
</evidence>
<gene>
    <name evidence="5" type="ORF">H5P30_15830</name>
</gene>
<dbReference type="AlphaFoldDB" id="A0A7X1B0A1"/>
<dbReference type="SUPFAM" id="SSF53822">
    <property type="entry name" value="Periplasmic binding protein-like I"/>
    <property type="match status" value="1"/>
</dbReference>
<name>A0A7X1B0A1_9BACT</name>
<evidence type="ECO:0000259" key="4">
    <source>
        <dbReference type="SMART" id="SM00345"/>
    </source>
</evidence>
<sequence length="346" mass="38867">MARNTGIPHFLRIADKLAARFVSEEAGRRLPSVQAIARSEKVSINTAHSAVKELQRRGVAVSRRGSGSYSLGQEGPVAQVFGYFVHMPRFAAFFRSLTERLARQGLRVVLTETGLRGEALEEGFDPEEVAKAAIVVWVCTSHPEGVRACTRARRRLPARMPMILVTDPLGLEVTGGHRFDFVHWGTWDSTRMLVQQLGESGVRHPVWIDRSDVATLTQKEAVAGFLSGLVQADVRRPLDHIFRWDVERPGSLAALFAKTRSWQPGAILLQYDYQEEFRVVCSREGIRLPSDLPVLAFGHGESRHRLLQSWRNLARTCADLIASRLRDPARPNLNVSLKPLREKRKK</sequence>
<evidence type="ECO:0000313" key="5">
    <source>
        <dbReference type="EMBL" id="MBC2603251.1"/>
    </source>
</evidence>
<dbReference type="InterPro" id="IPR000524">
    <property type="entry name" value="Tscrpt_reg_HTH_GntR"/>
</dbReference>
<accession>A0A7X1B0A1</accession>
<dbReference type="InterPro" id="IPR036390">
    <property type="entry name" value="WH_DNA-bd_sf"/>
</dbReference>
<keyword evidence="6" id="KW-1185">Reference proteome</keyword>
<organism evidence="5 6">
    <name type="scientific">Puniceicoccus vermicola</name>
    <dbReference type="NCBI Taxonomy" id="388746"/>
    <lineage>
        <taxon>Bacteria</taxon>
        <taxon>Pseudomonadati</taxon>
        <taxon>Verrucomicrobiota</taxon>
        <taxon>Opitutia</taxon>
        <taxon>Puniceicoccales</taxon>
        <taxon>Puniceicoccaceae</taxon>
        <taxon>Puniceicoccus</taxon>
    </lineage>
</organism>
<evidence type="ECO:0000256" key="2">
    <source>
        <dbReference type="ARBA" id="ARBA00023125"/>
    </source>
</evidence>
<feature type="domain" description="HTH gntR-type" evidence="4">
    <location>
        <begin position="13"/>
        <end position="70"/>
    </location>
</feature>
<evidence type="ECO:0000313" key="6">
    <source>
        <dbReference type="Proteomes" id="UP000525652"/>
    </source>
</evidence>
<dbReference type="InterPro" id="IPR028082">
    <property type="entry name" value="Peripla_BP_I"/>
</dbReference>
<dbReference type="Gene3D" id="1.10.10.10">
    <property type="entry name" value="Winged helix-like DNA-binding domain superfamily/Winged helix DNA-binding domain"/>
    <property type="match status" value="1"/>
</dbReference>
<dbReference type="InterPro" id="IPR036388">
    <property type="entry name" value="WH-like_DNA-bd_sf"/>
</dbReference>
<dbReference type="GO" id="GO:0003700">
    <property type="term" value="F:DNA-binding transcription factor activity"/>
    <property type="evidence" value="ECO:0007669"/>
    <property type="project" value="InterPro"/>
</dbReference>
<dbReference type="RefSeq" id="WP_185693883.1">
    <property type="nucleotide sequence ID" value="NZ_JACHVA010000124.1"/>
</dbReference>
<keyword evidence="3" id="KW-0804">Transcription</keyword>
<dbReference type="SUPFAM" id="SSF46785">
    <property type="entry name" value="Winged helix' DNA-binding domain"/>
    <property type="match status" value="1"/>
</dbReference>
<proteinExistence type="predicted"/>
<dbReference type="Proteomes" id="UP000525652">
    <property type="component" value="Unassembled WGS sequence"/>
</dbReference>
<keyword evidence="1" id="KW-0805">Transcription regulation</keyword>
<dbReference type="EMBL" id="JACHVA010000124">
    <property type="protein sequence ID" value="MBC2603251.1"/>
    <property type="molecule type" value="Genomic_DNA"/>
</dbReference>
<dbReference type="SMART" id="SM00345">
    <property type="entry name" value="HTH_GNTR"/>
    <property type="match status" value="1"/>
</dbReference>
<keyword evidence="2" id="KW-0238">DNA-binding</keyword>
<reference evidence="5 6" key="1">
    <citation type="submission" date="2020-07" db="EMBL/GenBank/DDBJ databases">
        <authorList>
            <person name="Feng X."/>
        </authorList>
    </citation>
    <scope>NUCLEOTIDE SEQUENCE [LARGE SCALE GENOMIC DNA]</scope>
    <source>
        <strain evidence="5 6">JCM14086</strain>
    </source>
</reference>
<dbReference type="Gene3D" id="3.40.50.2300">
    <property type="match status" value="2"/>
</dbReference>